<sequence>MYRLFAKIKEMKKAGVRGDGNFRVYTFSLKVRIKGIIPKDPKPPTHIKGKTLWITREYPHPFEPKPGDELVLSPDELHNILPDASGDIYREGFKEIVLKNEWMSVTIYPHLGARLGSLVYKGRDYFARVLEYCKKGWAITGGIFDLIDDDFPGTLWNGEFKEQKTSVRHCTLRYDKKGLEIVKNFSLHRALPLLTEITRITVKRKKDIVYSKCMPVNIKNPKTTLFVPTEEKLEHRIYQKTLTFNPWHPFDFYGLKLGSFLVGDNKGGLLYAAAPEKTKFLRARYSLASYKIYPVAGRKELKKGESFTHGCIYAVGDEYRVTNESITLRANIPHKSIFLVRGTAKFDGRGQWNDADIQLKPLEIEEVGKLWVCLNQ</sequence>
<evidence type="ECO:0000313" key="1">
    <source>
        <dbReference type="EMBL" id="OYD14222.1"/>
    </source>
</evidence>
<accession>A0A235BPU6</accession>
<protein>
    <submittedName>
        <fullName evidence="1">Uncharacterized protein</fullName>
    </submittedName>
</protein>
<name>A0A235BPU6_UNCW3</name>
<dbReference type="EMBL" id="NOZQ01000198">
    <property type="protein sequence ID" value="OYD14222.1"/>
    <property type="molecule type" value="Genomic_DNA"/>
</dbReference>
<reference evidence="1 2" key="1">
    <citation type="submission" date="2017-07" db="EMBL/GenBank/DDBJ databases">
        <title>Recovery of genomes from metagenomes via a dereplication, aggregation, and scoring strategy.</title>
        <authorList>
            <person name="Sieber C.M."/>
            <person name="Probst A.J."/>
            <person name="Sharrar A."/>
            <person name="Thomas B.C."/>
            <person name="Hess M."/>
            <person name="Tringe S.G."/>
            <person name="Banfield J.F."/>
        </authorList>
    </citation>
    <scope>NUCLEOTIDE SEQUENCE [LARGE SCALE GENOMIC DNA]</scope>
    <source>
        <strain evidence="1">JGI_Cruoil_03_44_89</strain>
    </source>
</reference>
<dbReference type="AlphaFoldDB" id="A0A235BPU6"/>
<gene>
    <name evidence="1" type="ORF">CH333_08680</name>
</gene>
<organism evidence="1 2">
    <name type="scientific">candidate division WOR-3 bacterium JGI_Cruoil_03_44_89</name>
    <dbReference type="NCBI Taxonomy" id="1973748"/>
    <lineage>
        <taxon>Bacteria</taxon>
        <taxon>Bacteria division WOR-3</taxon>
    </lineage>
</organism>
<dbReference type="Proteomes" id="UP000215215">
    <property type="component" value="Unassembled WGS sequence"/>
</dbReference>
<comment type="caution">
    <text evidence="1">The sequence shown here is derived from an EMBL/GenBank/DDBJ whole genome shotgun (WGS) entry which is preliminary data.</text>
</comment>
<evidence type="ECO:0000313" key="2">
    <source>
        <dbReference type="Proteomes" id="UP000215215"/>
    </source>
</evidence>
<proteinExistence type="predicted"/>